<keyword evidence="2" id="KW-1185">Reference proteome</keyword>
<organism evidence="1 2">
    <name type="scientific">Streptomyces silvensis</name>
    <dbReference type="NCBI Taxonomy" id="1765722"/>
    <lineage>
        <taxon>Bacteria</taxon>
        <taxon>Bacillati</taxon>
        <taxon>Actinomycetota</taxon>
        <taxon>Actinomycetes</taxon>
        <taxon>Kitasatosporales</taxon>
        <taxon>Streptomycetaceae</taxon>
        <taxon>Streptomyces</taxon>
    </lineage>
</organism>
<dbReference type="AlphaFoldDB" id="A0A0W7WW77"/>
<dbReference type="RefSeq" id="WP_058850883.1">
    <property type="nucleotide sequence ID" value="NZ_LOCL01000051.1"/>
</dbReference>
<proteinExistence type="predicted"/>
<comment type="caution">
    <text evidence="1">The sequence shown here is derived from an EMBL/GenBank/DDBJ whole genome shotgun (WGS) entry which is preliminary data.</text>
</comment>
<dbReference type="Proteomes" id="UP000054804">
    <property type="component" value="Unassembled WGS sequence"/>
</dbReference>
<sequence length="161" mass="17636">MKSAIPRYYHVDVVISPEKIDQVGRILAAHLRHWGLEILVEPVSHCTRVLLRAIEEHGTDKRTAIEMWWNGQHLITGVSDNDRDLPGPHYGPQGCLAQIAALSDGWGSCPATDGKIIWFSCRARTPEHIPRASLSPTPGEPTALHVPRAESVTVLAGSTQA</sequence>
<dbReference type="STRING" id="1765722.AT728_36830"/>
<dbReference type="EMBL" id="LOCL01000051">
    <property type="protein sequence ID" value="KUF14850.1"/>
    <property type="molecule type" value="Genomic_DNA"/>
</dbReference>
<name>A0A0W7WW77_9ACTN</name>
<reference evidence="1 2" key="1">
    <citation type="submission" date="2015-12" db="EMBL/GenBank/DDBJ databases">
        <title>Draft genome sequence of Streptomyces silvensis ATCC 53525, a producer of novel hormone antagonists.</title>
        <authorList>
            <person name="Johnston C.W."/>
            <person name="Li Y."/>
            <person name="Magarvey N.A."/>
        </authorList>
    </citation>
    <scope>NUCLEOTIDE SEQUENCE [LARGE SCALE GENOMIC DNA]</scope>
    <source>
        <strain evidence="1 2">ATCC 53525</strain>
    </source>
</reference>
<gene>
    <name evidence="1" type="ORF">AT728_36830</name>
</gene>
<protein>
    <submittedName>
        <fullName evidence="1">Pep a2</fullName>
    </submittedName>
</protein>
<accession>A0A0W7WW77</accession>
<dbReference type="OrthoDB" id="3852548at2"/>
<evidence type="ECO:0000313" key="1">
    <source>
        <dbReference type="EMBL" id="KUF14850.1"/>
    </source>
</evidence>
<evidence type="ECO:0000313" key="2">
    <source>
        <dbReference type="Proteomes" id="UP000054804"/>
    </source>
</evidence>